<evidence type="ECO:0000313" key="2">
    <source>
        <dbReference type="Proteomes" id="UP000499080"/>
    </source>
</evidence>
<evidence type="ECO:0000313" key="1">
    <source>
        <dbReference type="EMBL" id="GBM03965.1"/>
    </source>
</evidence>
<dbReference type="EMBL" id="BGPR01000197">
    <property type="protein sequence ID" value="GBM03965.1"/>
    <property type="molecule type" value="Genomic_DNA"/>
</dbReference>
<proteinExistence type="predicted"/>
<dbReference type="Proteomes" id="UP000499080">
    <property type="component" value="Unassembled WGS sequence"/>
</dbReference>
<protein>
    <submittedName>
        <fullName evidence="1">Uncharacterized protein</fullName>
    </submittedName>
</protein>
<dbReference type="AlphaFoldDB" id="A0A4Y2CKZ6"/>
<sequence length="105" mass="12252">MEKFFWSWRLLYPGASSCDYDFIPKKNETFRGIRYRTFSDILTAMDHTVITIIRIGTASCILHFPHRWKQAADNVSDYHRGIVNVSNHCCNCMVASIKFITFVLL</sequence>
<reference evidence="1 2" key="1">
    <citation type="journal article" date="2019" name="Sci. Rep.">
        <title>Orb-weaving spider Araneus ventricosus genome elucidates the spidroin gene catalogue.</title>
        <authorList>
            <person name="Kono N."/>
            <person name="Nakamura H."/>
            <person name="Ohtoshi R."/>
            <person name="Moran D.A.P."/>
            <person name="Shinohara A."/>
            <person name="Yoshida Y."/>
            <person name="Fujiwara M."/>
            <person name="Mori M."/>
            <person name="Tomita M."/>
            <person name="Arakawa K."/>
        </authorList>
    </citation>
    <scope>NUCLEOTIDE SEQUENCE [LARGE SCALE GENOMIC DNA]</scope>
</reference>
<accession>A0A4Y2CKZ6</accession>
<organism evidence="1 2">
    <name type="scientific">Araneus ventricosus</name>
    <name type="common">Orbweaver spider</name>
    <name type="synonym">Epeira ventricosa</name>
    <dbReference type="NCBI Taxonomy" id="182803"/>
    <lineage>
        <taxon>Eukaryota</taxon>
        <taxon>Metazoa</taxon>
        <taxon>Ecdysozoa</taxon>
        <taxon>Arthropoda</taxon>
        <taxon>Chelicerata</taxon>
        <taxon>Arachnida</taxon>
        <taxon>Araneae</taxon>
        <taxon>Araneomorphae</taxon>
        <taxon>Entelegynae</taxon>
        <taxon>Araneoidea</taxon>
        <taxon>Araneidae</taxon>
        <taxon>Araneus</taxon>
    </lineage>
</organism>
<name>A0A4Y2CKZ6_ARAVE</name>
<gene>
    <name evidence="1" type="ORF">AVEN_99170_1</name>
</gene>
<keyword evidence="2" id="KW-1185">Reference proteome</keyword>
<comment type="caution">
    <text evidence="1">The sequence shown here is derived from an EMBL/GenBank/DDBJ whole genome shotgun (WGS) entry which is preliminary data.</text>
</comment>